<organism evidence="2 3">
    <name type="scientific">Candidozyma auris</name>
    <name type="common">Yeast</name>
    <name type="synonym">Candida auris</name>
    <dbReference type="NCBI Taxonomy" id="498019"/>
    <lineage>
        <taxon>Eukaryota</taxon>
        <taxon>Fungi</taxon>
        <taxon>Dikarya</taxon>
        <taxon>Ascomycota</taxon>
        <taxon>Saccharomycotina</taxon>
        <taxon>Pichiomycetes</taxon>
        <taxon>Metschnikowiaceae</taxon>
        <taxon>Candidozyma</taxon>
    </lineage>
</organism>
<evidence type="ECO:0000313" key="3">
    <source>
        <dbReference type="Proteomes" id="UP000037122"/>
    </source>
</evidence>
<proteinExistence type="predicted"/>
<comment type="caution">
    <text evidence="2">The sequence shown here is derived from an EMBL/GenBank/DDBJ whole genome shotgun (WGS) entry which is preliminary data.</text>
</comment>
<evidence type="ECO:0000313" key="2">
    <source>
        <dbReference type="EMBL" id="KND96116.1"/>
    </source>
</evidence>
<dbReference type="AlphaFoldDB" id="A0A0L0NPP1"/>
<dbReference type="Proteomes" id="UP000037122">
    <property type="component" value="Unassembled WGS sequence"/>
</dbReference>
<sequence length="330" mass="36907">MTTVSQAIPDSFNNRALSPNISSHSLEHLVNYFGSLDSKSFLDQPIEANLSHDDSPEINNLDLQLDCKSLEETNSIQMSPEDLQTKNINKRNPIEQQVLPKKSLGPHREKWYKRAFSSRFATWAADKQPAEEETLLVSGLSSATGNLKEETPQSQEKLRALTLPHPPHFMPTKYRSLGGSRSFAGKALTSLFLKESPLHGSPLENSVFLPHTHAPSVSDFPSIKDVEDLTEGFAQYSTLPEQWNGYKNPEMTSEPKKSPPPRTRWAQWKKARKRGIRELKGHLKLSLAQGKKRSILGLRVRFFAPSGFPESNSGVIISTDDKVVGRVQSP</sequence>
<accession>A0A0L0NPP1</accession>
<dbReference type="VEuPathDB" id="FungiDB:CJJ07_001673"/>
<reference evidence="3" key="1">
    <citation type="journal article" date="2015" name="BMC Genomics">
        <title>Draft genome of a commonly misdiagnosed multidrug resistant pathogen Candida auris.</title>
        <authorList>
            <person name="Chatterjee S."/>
            <person name="Alampalli S.V."/>
            <person name="Nageshan R.K."/>
            <person name="Chettiar S.T."/>
            <person name="Joshi S."/>
            <person name="Tatu U.S."/>
        </authorList>
    </citation>
    <scope>NUCLEOTIDE SEQUENCE [LARGE SCALE GENOMIC DNA]</scope>
    <source>
        <strain evidence="3">6684</strain>
    </source>
</reference>
<protein>
    <submittedName>
        <fullName evidence="2">Uncharacterized protein</fullName>
    </submittedName>
</protein>
<dbReference type="VEuPathDB" id="FungiDB:QG37_07604"/>
<gene>
    <name evidence="2" type="ORF">QG37_07604</name>
</gene>
<name>A0A0L0NPP1_CANAR</name>
<dbReference type="VEuPathDB" id="FungiDB:B9J08_003532"/>
<dbReference type="GO" id="GO:0008199">
    <property type="term" value="F:ferric iron binding"/>
    <property type="evidence" value="ECO:0007669"/>
    <property type="project" value="InterPro"/>
</dbReference>
<evidence type="ECO:0000256" key="1">
    <source>
        <dbReference type="SAM" id="MobiDB-lite"/>
    </source>
</evidence>
<dbReference type="VEuPathDB" id="FungiDB:CJI96_0001938"/>
<feature type="region of interest" description="Disordered" evidence="1">
    <location>
        <begin position="244"/>
        <end position="263"/>
    </location>
</feature>
<dbReference type="GO" id="GO:0016226">
    <property type="term" value="P:iron-sulfur cluster assembly"/>
    <property type="evidence" value="ECO:0007669"/>
    <property type="project" value="InterPro"/>
</dbReference>
<dbReference type="VEuPathDB" id="FungiDB:CJJ09_000576"/>
<dbReference type="PROSITE" id="PS50810">
    <property type="entry name" value="FRATAXIN_2"/>
    <property type="match status" value="1"/>
</dbReference>
<dbReference type="EMBL" id="LGST01000059">
    <property type="protein sequence ID" value="KND96116.1"/>
    <property type="molecule type" value="Genomic_DNA"/>
</dbReference>
<dbReference type="VEuPathDB" id="FungiDB:CJI97_003605"/>
<dbReference type="InterPro" id="IPR002908">
    <property type="entry name" value="Frataxin/CyaY"/>
</dbReference>